<dbReference type="RefSeq" id="WP_092621566.1">
    <property type="nucleotide sequence ID" value="NZ_FNCV01000014.1"/>
</dbReference>
<sequence length="209" mass="21963">MDIALLLFPGVTPLDAIGPFEILGRLPGARIRTVAHQPGPMRTQGGSLALLADHALADISHADLLLVPGGPGADAAAADPQITQWVARLHQTTQWTTSVCTGALILGGAGLLDGVPATTHWRAMDNLAHMGALPRTARMVEHGRIITAAGVSAGLDMALELAQRLAGREIAEAIQLALEYTPQPPLNAGDITTAPEDRIHRARHNLNRP</sequence>
<gene>
    <name evidence="2" type="ORF">SAMN05421742_1141</name>
</gene>
<protein>
    <submittedName>
        <fullName evidence="2">DJ-1/PfpI family protein</fullName>
    </submittedName>
</protein>
<dbReference type="OrthoDB" id="9793422at2"/>
<dbReference type="InterPro" id="IPR002818">
    <property type="entry name" value="DJ-1/PfpI"/>
</dbReference>
<evidence type="ECO:0000259" key="1">
    <source>
        <dbReference type="Pfam" id="PF01965"/>
    </source>
</evidence>
<dbReference type="Proteomes" id="UP000217076">
    <property type="component" value="Unassembled WGS sequence"/>
</dbReference>
<dbReference type="GO" id="GO:0006355">
    <property type="term" value="P:regulation of DNA-templated transcription"/>
    <property type="evidence" value="ECO:0007669"/>
    <property type="project" value="TreeGrafter"/>
</dbReference>
<dbReference type="PANTHER" id="PTHR43130:SF2">
    <property type="entry name" value="DJ-1_PFPI DOMAIN-CONTAINING PROTEIN"/>
    <property type="match status" value="1"/>
</dbReference>
<feature type="domain" description="DJ-1/PfpI" evidence="1">
    <location>
        <begin position="3"/>
        <end position="163"/>
    </location>
</feature>
<dbReference type="CDD" id="cd03139">
    <property type="entry name" value="GATase1_PfpI_2"/>
    <property type="match status" value="1"/>
</dbReference>
<name>A0A1G8FEZ7_9PROT</name>
<reference evidence="3" key="1">
    <citation type="submission" date="2016-10" db="EMBL/GenBank/DDBJ databases">
        <authorList>
            <person name="Varghese N."/>
            <person name="Submissions S."/>
        </authorList>
    </citation>
    <scope>NUCLEOTIDE SEQUENCE [LARGE SCALE GENOMIC DNA]</scope>
    <source>
        <strain evidence="3">930I</strain>
    </source>
</reference>
<keyword evidence="3" id="KW-1185">Reference proteome</keyword>
<evidence type="ECO:0000313" key="2">
    <source>
        <dbReference type="EMBL" id="SDH80717.1"/>
    </source>
</evidence>
<dbReference type="InterPro" id="IPR052158">
    <property type="entry name" value="INH-QAR"/>
</dbReference>
<dbReference type="Pfam" id="PF01965">
    <property type="entry name" value="DJ-1_PfpI"/>
    <property type="match status" value="1"/>
</dbReference>
<dbReference type="SUPFAM" id="SSF52317">
    <property type="entry name" value="Class I glutamine amidotransferase-like"/>
    <property type="match status" value="1"/>
</dbReference>
<dbReference type="STRING" id="83401.SAMN05421742_1141"/>
<proteinExistence type="predicted"/>
<organism evidence="2 3">
    <name type="scientific">Roseospirillum parvum</name>
    <dbReference type="NCBI Taxonomy" id="83401"/>
    <lineage>
        <taxon>Bacteria</taxon>
        <taxon>Pseudomonadati</taxon>
        <taxon>Pseudomonadota</taxon>
        <taxon>Alphaproteobacteria</taxon>
        <taxon>Rhodospirillales</taxon>
        <taxon>Rhodospirillaceae</taxon>
        <taxon>Roseospirillum</taxon>
    </lineage>
</organism>
<accession>A0A1G8FEZ7</accession>
<dbReference type="AlphaFoldDB" id="A0A1G8FEZ7"/>
<dbReference type="PANTHER" id="PTHR43130">
    <property type="entry name" value="ARAC-FAMILY TRANSCRIPTIONAL REGULATOR"/>
    <property type="match status" value="1"/>
</dbReference>
<dbReference type="InterPro" id="IPR029062">
    <property type="entry name" value="Class_I_gatase-like"/>
</dbReference>
<evidence type="ECO:0000313" key="3">
    <source>
        <dbReference type="Proteomes" id="UP000217076"/>
    </source>
</evidence>
<dbReference type="EMBL" id="FNCV01000014">
    <property type="protein sequence ID" value="SDH80717.1"/>
    <property type="molecule type" value="Genomic_DNA"/>
</dbReference>
<dbReference type="Gene3D" id="3.40.50.880">
    <property type="match status" value="1"/>
</dbReference>